<dbReference type="InterPro" id="IPR013785">
    <property type="entry name" value="Aldolase_TIM"/>
</dbReference>
<reference evidence="1" key="2">
    <citation type="journal article" date="2014" name="ISME J.">
        <title>Microbial stratification in low pH oxic and suboxic macroscopic growths along an acid mine drainage.</title>
        <authorList>
            <person name="Mendez-Garcia C."/>
            <person name="Mesa V."/>
            <person name="Sprenger R.R."/>
            <person name="Richter M."/>
            <person name="Diez M.S."/>
            <person name="Solano J."/>
            <person name="Bargiela R."/>
            <person name="Golyshina O.V."/>
            <person name="Manteca A."/>
            <person name="Ramos J.L."/>
            <person name="Gallego J.R."/>
            <person name="Llorente I."/>
            <person name="Martins Dos Santos V.A."/>
            <person name="Jensen O.N."/>
            <person name="Pelaez A.I."/>
            <person name="Sanchez J."/>
            <person name="Ferrer M."/>
        </authorList>
    </citation>
    <scope>NUCLEOTIDE SEQUENCE</scope>
</reference>
<proteinExistence type="predicted"/>
<protein>
    <submittedName>
        <fullName evidence="1">Fructose-bisphosphate aldolase</fullName>
    </submittedName>
</protein>
<organism evidence="1">
    <name type="scientific">mine drainage metagenome</name>
    <dbReference type="NCBI Taxonomy" id="410659"/>
    <lineage>
        <taxon>unclassified sequences</taxon>
        <taxon>metagenomes</taxon>
        <taxon>ecological metagenomes</taxon>
    </lineage>
</organism>
<dbReference type="PANTHER" id="PTHR47916:SF1">
    <property type="entry name" value="3-HYDROXY-5-PHOSPHONOOXYPENTANE-2,4-DIONE THIOLASE"/>
    <property type="match status" value="1"/>
</dbReference>
<dbReference type="InterPro" id="IPR002915">
    <property type="entry name" value="DeoC/FbaB/LacD_aldolase"/>
</dbReference>
<dbReference type="Gene3D" id="3.20.20.70">
    <property type="entry name" value="Aldolase class I"/>
    <property type="match status" value="1"/>
</dbReference>
<dbReference type="SMART" id="SM01133">
    <property type="entry name" value="DeoC"/>
    <property type="match status" value="1"/>
</dbReference>
<dbReference type="Pfam" id="PF01791">
    <property type="entry name" value="DeoC"/>
    <property type="match status" value="1"/>
</dbReference>
<dbReference type="InterPro" id="IPR050456">
    <property type="entry name" value="DeoC/FbaB_aldolase"/>
</dbReference>
<name>T1CX47_9ZZZZ</name>
<evidence type="ECO:0000313" key="1">
    <source>
        <dbReference type="EMBL" id="EQD73824.1"/>
    </source>
</evidence>
<feature type="non-terminal residue" evidence="1">
    <location>
        <position position="198"/>
    </location>
</feature>
<dbReference type="PANTHER" id="PTHR47916">
    <property type="entry name" value="FRUCTOSE-BISPHOSPHATE ALDOLASE CLASS 1"/>
    <property type="match status" value="1"/>
</dbReference>
<comment type="caution">
    <text evidence="1">The sequence shown here is derived from an EMBL/GenBank/DDBJ whole genome shotgun (WGS) entry which is preliminary data.</text>
</comment>
<gene>
    <name evidence="1" type="ORF">B1B_03017</name>
</gene>
<dbReference type="GO" id="GO:0016829">
    <property type="term" value="F:lyase activity"/>
    <property type="evidence" value="ECO:0007669"/>
    <property type="project" value="InterPro"/>
</dbReference>
<dbReference type="EMBL" id="AUZY01001821">
    <property type="protein sequence ID" value="EQD73824.1"/>
    <property type="molecule type" value="Genomic_DNA"/>
</dbReference>
<sequence length="198" mass="21143">MNGKDLRLRRLLPRDDSRLFAVPLDHSLSLGPIPGLEDLGRQAVALQEAGAELLIVHKGASRQVLPTLRPGTFLGIHLSASTSMAAPGERKRLTGSVREAVRLGADLVSAQVNFGEPGEGAMLEDLARLTGEAEELGIPLLCMAYVRERGHENDPAYLAHACRAVSDLGADLVKTNFPGPEGFRQMVRTTPVPLLVGG</sequence>
<reference evidence="1" key="1">
    <citation type="submission" date="2013-08" db="EMBL/GenBank/DDBJ databases">
        <authorList>
            <person name="Mendez C."/>
            <person name="Richter M."/>
            <person name="Ferrer M."/>
            <person name="Sanchez J."/>
        </authorList>
    </citation>
    <scope>NUCLEOTIDE SEQUENCE</scope>
</reference>
<dbReference type="SUPFAM" id="SSF51569">
    <property type="entry name" value="Aldolase"/>
    <property type="match status" value="1"/>
</dbReference>
<accession>T1CX47</accession>
<dbReference type="AlphaFoldDB" id="T1CX47"/>